<organism evidence="6 7">
    <name type="scientific">Vibrio maritimus</name>
    <dbReference type="NCBI Taxonomy" id="990268"/>
    <lineage>
        <taxon>Bacteria</taxon>
        <taxon>Pseudomonadati</taxon>
        <taxon>Pseudomonadota</taxon>
        <taxon>Gammaproteobacteria</taxon>
        <taxon>Vibrionales</taxon>
        <taxon>Vibrionaceae</taxon>
        <taxon>Vibrio</taxon>
    </lineage>
</organism>
<evidence type="ECO:0000313" key="6">
    <source>
        <dbReference type="EMBL" id="GAL16982.1"/>
    </source>
</evidence>
<name>A0A090SBS7_9VIBR</name>
<dbReference type="InterPro" id="IPR036390">
    <property type="entry name" value="WH_DNA-bd_sf"/>
</dbReference>
<dbReference type="AlphaFoldDB" id="A0A090SBS7"/>
<keyword evidence="2" id="KW-0805">Transcription regulation</keyword>
<sequence length="298" mass="34302">MHKERDYNLLKVLVLIYEYRSLTIAAAQLGKTESAVSKHLAKLREQLGDPLFVRRSDGLEPTHYLERVMPGIQRGLRSVETALKQGPIFDELSYDQPITVALDNMSIERFGSEILLALKSVFQSSMIHITTWRRDTYQSILDGSVHIGVQMFNEDCSKSLYQNSILNIEMGAIVGAQSTIHQWQDVFDYPCIHFEIRGWNETNHRLIRQMAEYDLVFDYQTKMDSLSLALKMVTQENTSVVLAKHLMTDESEFRYVPFPEHMQTYAPLVTCIKQSNRQNPLHQKLHTIIKQAVLDAIA</sequence>
<dbReference type="PANTHER" id="PTHR30118">
    <property type="entry name" value="HTH-TYPE TRANSCRIPTIONAL REGULATOR LEUO-RELATED"/>
    <property type="match status" value="1"/>
</dbReference>
<dbReference type="GO" id="GO:0003700">
    <property type="term" value="F:DNA-binding transcription factor activity"/>
    <property type="evidence" value="ECO:0007669"/>
    <property type="project" value="InterPro"/>
</dbReference>
<evidence type="ECO:0000256" key="4">
    <source>
        <dbReference type="ARBA" id="ARBA00023163"/>
    </source>
</evidence>
<comment type="similarity">
    <text evidence="1">Belongs to the LysR transcriptional regulatory family.</text>
</comment>
<keyword evidence="3" id="KW-0238">DNA-binding</keyword>
<evidence type="ECO:0000259" key="5">
    <source>
        <dbReference type="PROSITE" id="PS50931"/>
    </source>
</evidence>
<dbReference type="PANTHER" id="PTHR30118:SF7">
    <property type="entry name" value="TRANSCRIPTIONAL REGULATOR LYSR FAMILY"/>
    <property type="match status" value="1"/>
</dbReference>
<dbReference type="PRINTS" id="PR00039">
    <property type="entry name" value="HTHLYSR"/>
</dbReference>
<reference evidence="6 7" key="1">
    <citation type="submission" date="2014-09" db="EMBL/GenBank/DDBJ databases">
        <title>Vibrio maritimus JCM 19235. (C45) whole genome shotgun sequence.</title>
        <authorList>
            <person name="Sawabe T."/>
            <person name="Meirelles P."/>
            <person name="Nakanishi M."/>
            <person name="Sayaka M."/>
            <person name="Hattori M."/>
            <person name="Ohkuma M."/>
        </authorList>
    </citation>
    <scope>NUCLEOTIDE SEQUENCE [LARGE SCALE GENOMIC DNA]</scope>
    <source>
        <strain evidence="7">JCM19235</strain>
    </source>
</reference>
<keyword evidence="7" id="KW-1185">Reference proteome</keyword>
<dbReference type="Pfam" id="PF00126">
    <property type="entry name" value="HTH_1"/>
    <property type="match status" value="1"/>
</dbReference>
<dbReference type="SUPFAM" id="SSF46785">
    <property type="entry name" value="Winged helix' DNA-binding domain"/>
    <property type="match status" value="1"/>
</dbReference>
<keyword evidence="4" id="KW-0804">Transcription</keyword>
<accession>A0A090SBS7</accession>
<evidence type="ECO:0000313" key="7">
    <source>
        <dbReference type="Proteomes" id="UP000029228"/>
    </source>
</evidence>
<protein>
    <submittedName>
        <fullName evidence="6">Transcriptional regulator LysR family</fullName>
    </submittedName>
</protein>
<gene>
    <name evidence="6" type="ORF">JCM19235_5531</name>
</gene>
<dbReference type="InterPro" id="IPR000847">
    <property type="entry name" value="LysR_HTH_N"/>
</dbReference>
<dbReference type="InterPro" id="IPR036388">
    <property type="entry name" value="WH-like_DNA-bd_sf"/>
</dbReference>
<evidence type="ECO:0000256" key="1">
    <source>
        <dbReference type="ARBA" id="ARBA00009437"/>
    </source>
</evidence>
<dbReference type="Proteomes" id="UP000029228">
    <property type="component" value="Unassembled WGS sequence"/>
</dbReference>
<dbReference type="Gene3D" id="1.10.10.10">
    <property type="entry name" value="Winged helix-like DNA-binding domain superfamily/Winged helix DNA-binding domain"/>
    <property type="match status" value="1"/>
</dbReference>
<evidence type="ECO:0000256" key="3">
    <source>
        <dbReference type="ARBA" id="ARBA00023125"/>
    </source>
</evidence>
<reference evidence="6 7" key="2">
    <citation type="submission" date="2014-09" db="EMBL/GenBank/DDBJ databases">
        <authorList>
            <consortium name="NBRP consortium"/>
            <person name="Sawabe T."/>
            <person name="Meirelles P."/>
            <person name="Nakanishi M."/>
            <person name="Sayaka M."/>
            <person name="Hattori M."/>
            <person name="Ohkuma M."/>
        </authorList>
    </citation>
    <scope>NUCLEOTIDE SEQUENCE [LARGE SCALE GENOMIC DNA]</scope>
    <source>
        <strain evidence="7">JCM19235</strain>
    </source>
</reference>
<comment type="caution">
    <text evidence="6">The sequence shown here is derived from an EMBL/GenBank/DDBJ whole genome shotgun (WGS) entry which is preliminary data.</text>
</comment>
<evidence type="ECO:0000256" key="2">
    <source>
        <dbReference type="ARBA" id="ARBA00023015"/>
    </source>
</evidence>
<dbReference type="SUPFAM" id="SSF53850">
    <property type="entry name" value="Periplasmic binding protein-like II"/>
    <property type="match status" value="1"/>
</dbReference>
<dbReference type="GO" id="GO:0003677">
    <property type="term" value="F:DNA binding"/>
    <property type="evidence" value="ECO:0007669"/>
    <property type="project" value="UniProtKB-KW"/>
</dbReference>
<dbReference type="EMBL" id="BBMR01000001">
    <property type="protein sequence ID" value="GAL16982.1"/>
    <property type="molecule type" value="Genomic_DNA"/>
</dbReference>
<feature type="domain" description="HTH lysR-type" evidence="5">
    <location>
        <begin position="5"/>
        <end position="62"/>
    </location>
</feature>
<dbReference type="InterPro" id="IPR050389">
    <property type="entry name" value="LysR-type_TF"/>
</dbReference>
<proteinExistence type="inferred from homology"/>
<dbReference type="PROSITE" id="PS50931">
    <property type="entry name" value="HTH_LYSR"/>
    <property type="match status" value="1"/>
</dbReference>
<dbReference type="OrthoDB" id="6402859at2"/>
<dbReference type="STRING" id="990268.JCM19235_5531"/>